<evidence type="ECO:0000313" key="2">
    <source>
        <dbReference type="EMBL" id="JAH17064.1"/>
    </source>
</evidence>
<organism evidence="2">
    <name type="scientific">Anguilla anguilla</name>
    <name type="common">European freshwater eel</name>
    <name type="synonym">Muraena anguilla</name>
    <dbReference type="NCBI Taxonomy" id="7936"/>
    <lineage>
        <taxon>Eukaryota</taxon>
        <taxon>Metazoa</taxon>
        <taxon>Chordata</taxon>
        <taxon>Craniata</taxon>
        <taxon>Vertebrata</taxon>
        <taxon>Euteleostomi</taxon>
        <taxon>Actinopterygii</taxon>
        <taxon>Neopterygii</taxon>
        <taxon>Teleostei</taxon>
        <taxon>Anguilliformes</taxon>
        <taxon>Anguillidae</taxon>
        <taxon>Anguilla</taxon>
    </lineage>
</organism>
<evidence type="ECO:0000256" key="1">
    <source>
        <dbReference type="SAM" id="SignalP"/>
    </source>
</evidence>
<keyword evidence="1" id="KW-0732">Signal</keyword>
<dbReference type="EMBL" id="GBXM01091513">
    <property type="protein sequence ID" value="JAH17064.1"/>
    <property type="molecule type" value="Transcribed_RNA"/>
</dbReference>
<feature type="chain" id="PRO_5002431456" description="Mannosyltransferase" evidence="1">
    <location>
        <begin position="21"/>
        <end position="65"/>
    </location>
</feature>
<sequence length="65" mass="7258">MFMCNLSFLTVALLAGPVHNEFHFYFGLDPPSRFLFTYSLIPIAPAVAYGSHKVLPFPSVFGHLL</sequence>
<proteinExistence type="predicted"/>
<reference evidence="2" key="1">
    <citation type="submission" date="2014-11" db="EMBL/GenBank/DDBJ databases">
        <authorList>
            <person name="Amaro Gonzalez C."/>
        </authorList>
    </citation>
    <scope>NUCLEOTIDE SEQUENCE</scope>
</reference>
<feature type="signal peptide" evidence="1">
    <location>
        <begin position="1"/>
        <end position="20"/>
    </location>
</feature>
<protein>
    <recommendedName>
        <fullName evidence="3">Mannosyltransferase</fullName>
    </recommendedName>
</protein>
<dbReference type="AlphaFoldDB" id="A0A0E9QJW0"/>
<reference evidence="2" key="2">
    <citation type="journal article" date="2015" name="Fish Shellfish Immunol.">
        <title>Early steps in the European eel (Anguilla anguilla)-Vibrio vulnificus interaction in the gills: Role of the RtxA13 toxin.</title>
        <authorList>
            <person name="Callol A."/>
            <person name="Pajuelo D."/>
            <person name="Ebbesson L."/>
            <person name="Teles M."/>
            <person name="MacKenzie S."/>
            <person name="Amaro C."/>
        </authorList>
    </citation>
    <scope>NUCLEOTIDE SEQUENCE</scope>
</reference>
<accession>A0A0E9QJW0</accession>
<name>A0A0E9QJW0_ANGAN</name>
<evidence type="ECO:0008006" key="3">
    <source>
        <dbReference type="Google" id="ProtNLM"/>
    </source>
</evidence>